<comment type="caution">
    <text evidence="13">The sequence shown here is derived from an EMBL/GenBank/DDBJ whole genome shotgun (WGS) entry which is preliminary data.</text>
</comment>
<evidence type="ECO:0000256" key="5">
    <source>
        <dbReference type="ARBA" id="ARBA00023065"/>
    </source>
</evidence>
<feature type="compositionally biased region" description="Acidic residues" evidence="9">
    <location>
        <begin position="989"/>
        <end position="1000"/>
    </location>
</feature>
<feature type="signal peptide" evidence="11">
    <location>
        <begin position="1"/>
        <end position="20"/>
    </location>
</feature>
<keyword evidence="2 8" id="KW-0813">Transport</keyword>
<evidence type="ECO:0000256" key="1">
    <source>
        <dbReference type="ARBA" id="ARBA00004141"/>
    </source>
</evidence>
<evidence type="ECO:0000256" key="9">
    <source>
        <dbReference type="SAM" id="MobiDB-lite"/>
    </source>
</evidence>
<evidence type="ECO:0000313" key="13">
    <source>
        <dbReference type="EMBL" id="KAJ3481124.1"/>
    </source>
</evidence>
<feature type="domain" description="Potassium channel" evidence="12">
    <location>
        <begin position="283"/>
        <end position="354"/>
    </location>
</feature>
<dbReference type="GO" id="GO:0022841">
    <property type="term" value="F:potassium ion leak channel activity"/>
    <property type="evidence" value="ECO:0007669"/>
    <property type="project" value="TreeGrafter"/>
</dbReference>
<dbReference type="Pfam" id="PF07885">
    <property type="entry name" value="Ion_trans_2"/>
    <property type="match status" value="2"/>
</dbReference>
<evidence type="ECO:0000256" key="4">
    <source>
        <dbReference type="ARBA" id="ARBA00022989"/>
    </source>
</evidence>
<feature type="transmembrane region" description="Helical" evidence="10">
    <location>
        <begin position="170"/>
        <end position="191"/>
    </location>
</feature>
<keyword evidence="3 8" id="KW-0812">Transmembrane</keyword>
<feature type="transmembrane region" description="Helical" evidence="10">
    <location>
        <begin position="329"/>
        <end position="349"/>
    </location>
</feature>
<dbReference type="PANTHER" id="PTHR11003:SF342">
    <property type="entry name" value="OUTWARD-RECTIFIER POTASSIUM CHANNEL TOK1"/>
    <property type="match status" value="1"/>
</dbReference>
<keyword evidence="7 8" id="KW-0407">Ion channel</keyword>
<dbReference type="Proteomes" id="UP001212997">
    <property type="component" value="Unassembled WGS sequence"/>
</dbReference>
<feature type="region of interest" description="Disordered" evidence="9">
    <location>
        <begin position="18"/>
        <end position="67"/>
    </location>
</feature>
<name>A0AAD5YBM3_9APHY</name>
<feature type="region of interest" description="Disordered" evidence="9">
    <location>
        <begin position="567"/>
        <end position="619"/>
    </location>
</feature>
<keyword evidence="14" id="KW-1185">Reference proteome</keyword>
<feature type="transmembrane region" description="Helical" evidence="10">
    <location>
        <begin position="746"/>
        <end position="765"/>
    </location>
</feature>
<evidence type="ECO:0000256" key="8">
    <source>
        <dbReference type="RuleBase" id="RU003857"/>
    </source>
</evidence>
<feature type="compositionally biased region" description="Acidic residues" evidence="9">
    <location>
        <begin position="46"/>
        <end position="58"/>
    </location>
</feature>
<feature type="compositionally biased region" description="Basic and acidic residues" evidence="9">
    <location>
        <begin position="597"/>
        <end position="618"/>
    </location>
</feature>
<organism evidence="13 14">
    <name type="scientific">Meripilus lineatus</name>
    <dbReference type="NCBI Taxonomy" id="2056292"/>
    <lineage>
        <taxon>Eukaryota</taxon>
        <taxon>Fungi</taxon>
        <taxon>Dikarya</taxon>
        <taxon>Basidiomycota</taxon>
        <taxon>Agaricomycotina</taxon>
        <taxon>Agaricomycetes</taxon>
        <taxon>Polyporales</taxon>
        <taxon>Meripilaceae</taxon>
        <taxon>Meripilus</taxon>
    </lineage>
</organism>
<feature type="transmembrane region" description="Helical" evidence="10">
    <location>
        <begin position="234"/>
        <end position="255"/>
    </location>
</feature>
<evidence type="ECO:0000256" key="10">
    <source>
        <dbReference type="SAM" id="Phobius"/>
    </source>
</evidence>
<dbReference type="EMBL" id="JANAWD010000338">
    <property type="protein sequence ID" value="KAJ3481124.1"/>
    <property type="molecule type" value="Genomic_DNA"/>
</dbReference>
<feature type="transmembrane region" description="Helical" evidence="10">
    <location>
        <begin position="687"/>
        <end position="709"/>
    </location>
</feature>
<comment type="subcellular location">
    <subcellularLocation>
        <location evidence="1">Membrane</location>
        <topology evidence="1">Multi-pass membrane protein</topology>
    </subcellularLocation>
</comment>
<evidence type="ECO:0000256" key="7">
    <source>
        <dbReference type="ARBA" id="ARBA00023303"/>
    </source>
</evidence>
<dbReference type="InterPro" id="IPR003280">
    <property type="entry name" value="2pore_dom_K_chnl"/>
</dbReference>
<feature type="domain" description="Potassium channel" evidence="12">
    <location>
        <begin position="698"/>
        <end position="768"/>
    </location>
</feature>
<feature type="region of interest" description="Disordered" evidence="9">
    <location>
        <begin position="489"/>
        <end position="537"/>
    </location>
</feature>
<evidence type="ECO:0000256" key="6">
    <source>
        <dbReference type="ARBA" id="ARBA00023136"/>
    </source>
</evidence>
<gene>
    <name evidence="13" type="ORF">NLI96_g7875</name>
</gene>
<dbReference type="AlphaFoldDB" id="A0AAD5YBM3"/>
<evidence type="ECO:0000256" key="2">
    <source>
        <dbReference type="ARBA" id="ARBA00022448"/>
    </source>
</evidence>
<feature type="compositionally biased region" description="Polar residues" evidence="9">
    <location>
        <begin position="519"/>
        <end position="536"/>
    </location>
</feature>
<dbReference type="SUPFAM" id="SSF81324">
    <property type="entry name" value="Voltage-gated potassium channels"/>
    <property type="match status" value="2"/>
</dbReference>
<feature type="region of interest" description="Disordered" evidence="9">
    <location>
        <begin position="632"/>
        <end position="652"/>
    </location>
</feature>
<dbReference type="PRINTS" id="PR01333">
    <property type="entry name" value="2POREKCHANEL"/>
</dbReference>
<evidence type="ECO:0000256" key="3">
    <source>
        <dbReference type="ARBA" id="ARBA00022692"/>
    </source>
</evidence>
<evidence type="ECO:0000256" key="11">
    <source>
        <dbReference type="SAM" id="SignalP"/>
    </source>
</evidence>
<evidence type="ECO:0000313" key="14">
    <source>
        <dbReference type="Proteomes" id="UP001212997"/>
    </source>
</evidence>
<accession>A0AAD5YBM3</accession>
<reference evidence="13" key="1">
    <citation type="submission" date="2022-07" db="EMBL/GenBank/DDBJ databases">
        <title>Genome Sequence of Physisporinus lineatus.</title>
        <authorList>
            <person name="Buettner E."/>
        </authorList>
    </citation>
    <scope>NUCLEOTIDE SEQUENCE</scope>
    <source>
        <strain evidence="13">VT162</strain>
    </source>
</reference>
<dbReference type="PANTHER" id="PTHR11003">
    <property type="entry name" value="POTASSIUM CHANNEL, SUBFAMILY K"/>
    <property type="match status" value="1"/>
</dbReference>
<dbReference type="GO" id="GO:0005886">
    <property type="term" value="C:plasma membrane"/>
    <property type="evidence" value="ECO:0007669"/>
    <property type="project" value="TreeGrafter"/>
</dbReference>
<dbReference type="Gene3D" id="1.10.287.70">
    <property type="match status" value="2"/>
</dbReference>
<protein>
    <recommendedName>
        <fullName evidence="12">Potassium channel domain-containing protein</fullName>
    </recommendedName>
</protein>
<keyword evidence="4 10" id="KW-1133">Transmembrane helix</keyword>
<dbReference type="GO" id="GO:0030322">
    <property type="term" value="P:stabilization of membrane potential"/>
    <property type="evidence" value="ECO:0007669"/>
    <property type="project" value="TreeGrafter"/>
</dbReference>
<dbReference type="GO" id="GO:0015271">
    <property type="term" value="F:outward rectifier potassium channel activity"/>
    <property type="evidence" value="ECO:0007669"/>
    <property type="project" value="TreeGrafter"/>
</dbReference>
<feature type="chain" id="PRO_5041987471" description="Potassium channel domain-containing protein" evidence="11">
    <location>
        <begin position="21"/>
        <end position="1022"/>
    </location>
</feature>
<feature type="transmembrane region" description="Helical" evidence="10">
    <location>
        <begin position="203"/>
        <end position="222"/>
    </location>
</feature>
<feature type="region of interest" description="Disordered" evidence="9">
    <location>
        <begin position="963"/>
        <end position="1022"/>
    </location>
</feature>
<proteinExistence type="inferred from homology"/>
<keyword evidence="5 8" id="KW-0406">Ion transport</keyword>
<feature type="transmembrane region" description="Helical" evidence="10">
    <location>
        <begin position="276"/>
        <end position="298"/>
    </location>
</feature>
<comment type="similarity">
    <text evidence="8">Belongs to the two pore domain potassium channel (TC 1.A.1.8) family.</text>
</comment>
<feature type="compositionally biased region" description="Basic and acidic residues" evidence="9">
    <location>
        <begin position="20"/>
        <end position="29"/>
    </location>
</feature>
<dbReference type="InterPro" id="IPR013099">
    <property type="entry name" value="K_chnl_dom"/>
</dbReference>
<keyword evidence="6 10" id="KW-0472">Membrane</keyword>
<keyword evidence="11" id="KW-0732">Signal</keyword>
<evidence type="ECO:0000259" key="12">
    <source>
        <dbReference type="Pfam" id="PF07885"/>
    </source>
</evidence>
<sequence length="1022" mass="114954">MAVALILALLLALSSRNTRQKQELDVEKGEGDEDQGQAREGVGSDAAEDGYGSDEDDGAPGASNANPRRFRRFSTIASFSKPFTRSSTLDTSISTNTTLFSRFKTFLFPPEDPEALERYVPHYRYTPIISGIVIPFSILLEIPGLTEHWYIRTEGNDTVETKPNPAILDVGLGISMACALIANICLIVRFLEKRVKLMTLSCIVFLTLHDLINIITVTTFGVEHRFNDGFTYGQAYWMTVCSTVVSSITNISLIVDYCRTPDFATSGSGLTRKQRSLVVIVMTLLVYVAFGALCNSLIMDLTFINGLYFTTVTIETIGFGDITPNTTGARVFTCCYMVFGIINVGLVVGMCRETVLEAMEVSYRRRIQKMRMRRKEAKRFRMWETRWRKAVEWRLKERGLPVWIHDKHTPHEGIRFVGLSGPQGVFEEHWFKKMLQKIGLRKAKEEDQPHVRGHPRGKHLNIDALSNQQLEAAALEAGVPLELFTVPGHRRSTMNSHPNGSHHPTDRKQSHPTAESGLHRTSSANGWPSHPQTPTHAQVGRMAAMITKFAVAAAGTHIRMLGHVPQENEEPENQSQKHAEIVPPPPKRRGSSVWFWGHDHGPKDDKGGDTHEDIHQGRTCESPVGFHGGEGENREHQNITSDPPVVEPQSQAPPDWARELARGVDQRSAVSYEVLKEDMESEERRAYLAKLTIAWTLFLIFWTIGSAIFSLTEGWTYGNAMYFCFMAFTTCGYGDFHPDTPAGRSVFVVWALLGVATMTILISVLQEAGSSRYKKALHSRMFDNAVKKYRDRQNEETKQVTRERLHSVSNSRLIANLSQASHYSMPMYGVDPSALDLARETARHSLEDLPTEILRQARNIREHMEFYVKHGQVGYEAKVMPGEKTKTRVPRELKSLLNEIGNLEGINDKAKRDILQDEDSRRVLFMLSIERTLRGMIETAERSLAALAERDNLEALQRRQRVKPRFVGDSTPDFMTPNTRDDSGQVSDVESDESPETPDDIEIRPPLSFQDPPRTDPSSSSS</sequence>